<dbReference type="EMBL" id="AWUE01021395">
    <property type="protein sequence ID" value="OMO62433.1"/>
    <property type="molecule type" value="Genomic_DNA"/>
</dbReference>
<organism evidence="1 2">
    <name type="scientific">Corchorus olitorius</name>
    <dbReference type="NCBI Taxonomy" id="93759"/>
    <lineage>
        <taxon>Eukaryota</taxon>
        <taxon>Viridiplantae</taxon>
        <taxon>Streptophyta</taxon>
        <taxon>Embryophyta</taxon>
        <taxon>Tracheophyta</taxon>
        <taxon>Spermatophyta</taxon>
        <taxon>Magnoliopsida</taxon>
        <taxon>eudicotyledons</taxon>
        <taxon>Gunneridae</taxon>
        <taxon>Pentapetalae</taxon>
        <taxon>rosids</taxon>
        <taxon>malvids</taxon>
        <taxon>Malvales</taxon>
        <taxon>Malvaceae</taxon>
        <taxon>Grewioideae</taxon>
        <taxon>Apeibeae</taxon>
        <taxon>Corchorus</taxon>
    </lineage>
</organism>
<accession>A0A1R3GWH0</accession>
<proteinExistence type="predicted"/>
<dbReference type="AlphaFoldDB" id="A0A1R3GWH0"/>
<keyword evidence="2" id="KW-1185">Reference proteome</keyword>
<dbReference type="Proteomes" id="UP000187203">
    <property type="component" value="Unassembled WGS sequence"/>
</dbReference>
<name>A0A1R3GWH0_9ROSI</name>
<evidence type="ECO:0000313" key="1">
    <source>
        <dbReference type="EMBL" id="OMO62433.1"/>
    </source>
</evidence>
<reference evidence="2" key="1">
    <citation type="submission" date="2013-09" db="EMBL/GenBank/DDBJ databases">
        <title>Corchorus olitorius genome sequencing.</title>
        <authorList>
            <person name="Alam M."/>
            <person name="Haque M.S."/>
            <person name="Islam M.S."/>
            <person name="Emdad E.M."/>
            <person name="Islam M.M."/>
            <person name="Ahmed B."/>
            <person name="Halim A."/>
            <person name="Hossen Q.M.M."/>
            <person name="Hossain M.Z."/>
            <person name="Ahmed R."/>
            <person name="Khan M.M."/>
            <person name="Islam R."/>
            <person name="Rashid M.M."/>
            <person name="Khan S.A."/>
            <person name="Rahman M.S."/>
            <person name="Alam M."/>
            <person name="Yahiya A.S."/>
            <person name="Khan M.S."/>
            <person name="Azam M.S."/>
            <person name="Haque T."/>
            <person name="Lashkar M.Z.H."/>
            <person name="Akhand A.I."/>
            <person name="Morshed G."/>
            <person name="Roy S."/>
            <person name="Uddin K.S."/>
            <person name="Rabeya T."/>
            <person name="Hossain A.S."/>
            <person name="Chowdhury A."/>
            <person name="Snigdha A.R."/>
            <person name="Mortoza M.S."/>
            <person name="Matin S.A."/>
            <person name="Hoque S.M.E."/>
            <person name="Islam M.K."/>
            <person name="Roy D.K."/>
            <person name="Haider R."/>
            <person name="Moosa M.M."/>
            <person name="Elias S.M."/>
            <person name="Hasan A.M."/>
            <person name="Jahan S."/>
            <person name="Shafiuddin M."/>
            <person name="Mahmood N."/>
            <person name="Shommy N.S."/>
        </authorList>
    </citation>
    <scope>NUCLEOTIDE SEQUENCE [LARGE SCALE GENOMIC DNA]</scope>
    <source>
        <strain evidence="2">cv. O-4</strain>
    </source>
</reference>
<evidence type="ECO:0000313" key="2">
    <source>
        <dbReference type="Proteomes" id="UP000187203"/>
    </source>
</evidence>
<protein>
    <submittedName>
        <fullName evidence="1">Uncharacterized protein</fullName>
    </submittedName>
</protein>
<comment type="caution">
    <text evidence="1">The sequence shown here is derived from an EMBL/GenBank/DDBJ whole genome shotgun (WGS) entry which is preliminary data.</text>
</comment>
<sequence length="53" mass="6309">MISFILNSYIYTLTITYTTICTFTINSTTSKTFSTTRKTFSFHINYTFFKHFI</sequence>
<gene>
    <name evidence="1" type="ORF">COLO4_33076</name>
</gene>